<proteinExistence type="inferred from homology"/>
<protein>
    <submittedName>
        <fullName evidence="16">TonB-dependent receptor</fullName>
    </submittedName>
</protein>
<dbReference type="Pfam" id="PF07715">
    <property type="entry name" value="Plug"/>
    <property type="match status" value="1"/>
</dbReference>
<evidence type="ECO:0000256" key="12">
    <source>
        <dbReference type="RuleBase" id="RU003357"/>
    </source>
</evidence>
<dbReference type="EMBL" id="QVMU01000020">
    <property type="protein sequence ID" value="RJX68428.1"/>
    <property type="molecule type" value="Genomic_DNA"/>
</dbReference>
<keyword evidence="5 11" id="KW-0812">Transmembrane</keyword>
<dbReference type="PANTHER" id="PTHR30069">
    <property type="entry name" value="TONB-DEPENDENT OUTER MEMBRANE RECEPTOR"/>
    <property type="match status" value="1"/>
</dbReference>
<dbReference type="Proteomes" id="UP000273252">
    <property type="component" value="Unassembled WGS sequence"/>
</dbReference>
<dbReference type="Pfam" id="PF00593">
    <property type="entry name" value="TonB_dep_Rec_b-barrel"/>
    <property type="match status" value="1"/>
</dbReference>
<keyword evidence="6" id="KW-0732">Signal</keyword>
<dbReference type="Gene3D" id="2.170.130.10">
    <property type="entry name" value="TonB-dependent receptor, plug domain"/>
    <property type="match status" value="1"/>
</dbReference>
<dbReference type="InterPro" id="IPR036942">
    <property type="entry name" value="Beta-barrel_TonB_sf"/>
</dbReference>
<dbReference type="InterPro" id="IPR037066">
    <property type="entry name" value="Plug_dom_sf"/>
</dbReference>
<dbReference type="GO" id="GO:0009279">
    <property type="term" value="C:cell outer membrane"/>
    <property type="evidence" value="ECO:0007669"/>
    <property type="project" value="UniProtKB-SubCell"/>
</dbReference>
<keyword evidence="13" id="KW-1133">Transmembrane helix</keyword>
<organism evidence="16 17">
    <name type="scientific">Vibrio sinensis</name>
    <dbReference type="NCBI Taxonomy" id="2302434"/>
    <lineage>
        <taxon>Bacteria</taxon>
        <taxon>Pseudomonadati</taxon>
        <taxon>Pseudomonadota</taxon>
        <taxon>Gammaproteobacteria</taxon>
        <taxon>Vibrionales</taxon>
        <taxon>Vibrionaceae</taxon>
        <taxon>Vibrio</taxon>
    </lineage>
</organism>
<evidence type="ECO:0000256" key="4">
    <source>
        <dbReference type="ARBA" id="ARBA00022452"/>
    </source>
</evidence>
<comment type="caution">
    <text evidence="16">The sequence shown here is derived from an EMBL/GenBank/DDBJ whole genome shotgun (WGS) entry which is preliminary data.</text>
</comment>
<keyword evidence="17" id="KW-1185">Reference proteome</keyword>
<feature type="domain" description="TonB-dependent receptor plug" evidence="15">
    <location>
        <begin position="66"/>
        <end position="177"/>
    </location>
</feature>
<evidence type="ECO:0000313" key="17">
    <source>
        <dbReference type="Proteomes" id="UP000273252"/>
    </source>
</evidence>
<keyword evidence="9 16" id="KW-0675">Receptor</keyword>
<evidence type="ECO:0000256" key="6">
    <source>
        <dbReference type="ARBA" id="ARBA00022729"/>
    </source>
</evidence>
<keyword evidence="8 11" id="KW-0472">Membrane</keyword>
<keyword evidence="7 12" id="KW-0798">TonB box</keyword>
<feature type="transmembrane region" description="Helical" evidence="13">
    <location>
        <begin position="12"/>
        <end position="33"/>
    </location>
</feature>
<evidence type="ECO:0000256" key="11">
    <source>
        <dbReference type="PROSITE-ProRule" id="PRU01360"/>
    </source>
</evidence>
<evidence type="ECO:0000256" key="2">
    <source>
        <dbReference type="ARBA" id="ARBA00008143"/>
    </source>
</evidence>
<evidence type="ECO:0000256" key="9">
    <source>
        <dbReference type="ARBA" id="ARBA00023170"/>
    </source>
</evidence>
<sequence>MPFAIHAEKERLFMNFSVRVNVLAFIIGGVFMANANATNDALFDATIEDLLISEVVGVSKSRQLISEAPGTVSVLTAEDIKRYGYRNVSQAIARLPGIAITRDNVFNYAGVRGMNSDGANYNSRFLLMVNGHRINDGYYDQAFLGDEGIIDIHAIERIEFIKGPGALMYGGNALYGVLNIITRTGRHIDGAELRVASSSNQGFSASQISGGETDSGMQWMTQLSYTDQGKYSYQTSGSDYSAGGRHTKAMGQWVGDNFSINLLLADHQLKDNEYHAAGGGDYYTKSLNQKYQQFMLGGQYRWLLDNKTELSLLGNINRFDDYYALYDTEFYVDEFLDEDAKETTTSDWITGELRLDSEAIAGQYWMAGIEWRRDLPLTNDYLNKLRVNGHWDDTQGNWIFDGEQPEDWSMILNTARTSVGAFIQGDFTFAEDWLFIAGGRVDKVDYYAANFSPRLALIWSPNASSTFKLIHSEAFRTPAGVEHAHGQLLNNHDVKLKPEYMTSQELVYEYRNRALYINTAFFKSELKDSIIEDPDSYGFINSATLRSQGIELSLEYHHASGLGGYANYSYQKTESSDGDVVLNNPEHLAKAGIDGAFFSEKLTSALEWQYTSDRAVYPNEPIADGYHLFNLHMTFHPWQRGPEFLFSVSNLMDKQFEHSTYGYAFPGRGREIWLGVTQAL</sequence>
<keyword evidence="3 11" id="KW-0813">Transport</keyword>
<evidence type="ECO:0000256" key="8">
    <source>
        <dbReference type="ARBA" id="ARBA00023136"/>
    </source>
</evidence>
<evidence type="ECO:0000256" key="3">
    <source>
        <dbReference type="ARBA" id="ARBA00022448"/>
    </source>
</evidence>
<dbReference type="CDD" id="cd01347">
    <property type="entry name" value="ligand_gated_channel"/>
    <property type="match status" value="1"/>
</dbReference>
<feature type="domain" description="TonB-dependent receptor-like beta-barrel" evidence="14">
    <location>
        <begin position="253"/>
        <end position="651"/>
    </location>
</feature>
<dbReference type="InterPro" id="IPR000531">
    <property type="entry name" value="Beta-barrel_TonB"/>
</dbReference>
<evidence type="ECO:0000256" key="13">
    <source>
        <dbReference type="SAM" id="Phobius"/>
    </source>
</evidence>
<accession>A0A3A6QYC2</accession>
<name>A0A3A6QYC2_9VIBR</name>
<dbReference type="InterPro" id="IPR012910">
    <property type="entry name" value="Plug_dom"/>
</dbReference>
<dbReference type="AlphaFoldDB" id="A0A3A6QYC2"/>
<keyword evidence="4 11" id="KW-1134">Transmembrane beta strand</keyword>
<evidence type="ECO:0000256" key="1">
    <source>
        <dbReference type="ARBA" id="ARBA00004571"/>
    </source>
</evidence>
<reference evidence="16 17" key="1">
    <citation type="submission" date="2018-08" db="EMBL/GenBank/DDBJ databases">
        <title>Vibrio isolated from the Eastern China Marginal Seas.</title>
        <authorList>
            <person name="Li Y."/>
        </authorList>
    </citation>
    <scope>NUCLEOTIDE SEQUENCE [LARGE SCALE GENOMIC DNA]</scope>
    <source>
        <strain evidence="16 17">BEI233</strain>
    </source>
</reference>
<evidence type="ECO:0000259" key="15">
    <source>
        <dbReference type="Pfam" id="PF07715"/>
    </source>
</evidence>
<gene>
    <name evidence="16" type="ORF">DZ860_17175</name>
</gene>
<evidence type="ECO:0000313" key="16">
    <source>
        <dbReference type="EMBL" id="RJX68428.1"/>
    </source>
</evidence>
<dbReference type="PANTHER" id="PTHR30069:SF29">
    <property type="entry name" value="HEMOGLOBIN AND HEMOGLOBIN-HAPTOGLOBIN-BINDING PROTEIN 1-RELATED"/>
    <property type="match status" value="1"/>
</dbReference>
<evidence type="ECO:0000256" key="5">
    <source>
        <dbReference type="ARBA" id="ARBA00022692"/>
    </source>
</evidence>
<dbReference type="InterPro" id="IPR039426">
    <property type="entry name" value="TonB-dep_rcpt-like"/>
</dbReference>
<dbReference type="Gene3D" id="2.40.170.20">
    <property type="entry name" value="TonB-dependent receptor, beta-barrel domain"/>
    <property type="match status" value="1"/>
</dbReference>
<dbReference type="GO" id="GO:0044718">
    <property type="term" value="P:siderophore transmembrane transport"/>
    <property type="evidence" value="ECO:0007669"/>
    <property type="project" value="TreeGrafter"/>
</dbReference>
<keyword evidence="10 11" id="KW-0998">Cell outer membrane</keyword>
<dbReference type="SUPFAM" id="SSF56935">
    <property type="entry name" value="Porins"/>
    <property type="match status" value="1"/>
</dbReference>
<dbReference type="GO" id="GO:0015344">
    <property type="term" value="F:siderophore uptake transmembrane transporter activity"/>
    <property type="evidence" value="ECO:0007669"/>
    <property type="project" value="TreeGrafter"/>
</dbReference>
<evidence type="ECO:0000256" key="10">
    <source>
        <dbReference type="ARBA" id="ARBA00023237"/>
    </source>
</evidence>
<evidence type="ECO:0000256" key="7">
    <source>
        <dbReference type="ARBA" id="ARBA00023077"/>
    </source>
</evidence>
<dbReference type="PROSITE" id="PS52016">
    <property type="entry name" value="TONB_DEPENDENT_REC_3"/>
    <property type="match status" value="1"/>
</dbReference>
<evidence type="ECO:0000259" key="14">
    <source>
        <dbReference type="Pfam" id="PF00593"/>
    </source>
</evidence>
<comment type="subcellular location">
    <subcellularLocation>
        <location evidence="1 11">Cell outer membrane</location>
        <topology evidence="1 11">Multi-pass membrane protein</topology>
    </subcellularLocation>
</comment>
<comment type="similarity">
    <text evidence="2">Belongs to the TonB-dependent receptor family. Hemoglobin/haptoglobin binding protein subfamily.</text>
</comment>